<keyword evidence="1" id="KW-1133">Transmembrane helix</keyword>
<evidence type="ECO:0000313" key="3">
    <source>
        <dbReference type="Proteomes" id="UP000008555"/>
    </source>
</evidence>
<organism evidence="2 3">
    <name type="scientific">Coxiella burnetii (strain Dugway 5J108-111)</name>
    <dbReference type="NCBI Taxonomy" id="434922"/>
    <lineage>
        <taxon>Bacteria</taxon>
        <taxon>Pseudomonadati</taxon>
        <taxon>Pseudomonadota</taxon>
        <taxon>Gammaproteobacteria</taxon>
        <taxon>Legionellales</taxon>
        <taxon>Coxiellaceae</taxon>
        <taxon>Coxiella</taxon>
    </lineage>
</organism>
<proteinExistence type="predicted"/>
<dbReference type="RefSeq" id="WP_005770317.1">
    <property type="nucleotide sequence ID" value="NC_009727.1"/>
</dbReference>
<gene>
    <name evidence="2" type="ordered locus">CBUD_0126</name>
</gene>
<dbReference type="EMBL" id="CP000733">
    <property type="protein sequence ID" value="ABS76979.1"/>
    <property type="molecule type" value="Genomic_DNA"/>
</dbReference>
<keyword evidence="1" id="KW-0472">Membrane</keyword>
<evidence type="ECO:0000313" key="2">
    <source>
        <dbReference type="EMBL" id="ABS76979.1"/>
    </source>
</evidence>
<feature type="transmembrane region" description="Helical" evidence="1">
    <location>
        <begin position="30"/>
        <end position="49"/>
    </location>
</feature>
<reference evidence="2 3" key="1">
    <citation type="journal article" date="2009" name="Infect. Immun.">
        <title>Comparative genomics reveal extensive transposon-mediated genomic plasticity and diversity among potential effector proteins within the genus Coxiella.</title>
        <authorList>
            <person name="Beare P.A."/>
            <person name="Unsworth N."/>
            <person name="Andoh M."/>
            <person name="Voth D.E."/>
            <person name="Omsland A."/>
            <person name="Gilk S.D."/>
            <person name="Williams K.P."/>
            <person name="Sobral B.W."/>
            <person name="Kupko J.J.III."/>
            <person name="Porcella S.F."/>
            <person name="Samuel J.E."/>
            <person name="Heinzen R.A."/>
        </authorList>
    </citation>
    <scope>NUCLEOTIDE SEQUENCE [LARGE SCALE GENOMIC DNA]</scope>
    <source>
        <strain evidence="2 3">Dugway 5J108-111</strain>
    </source>
</reference>
<dbReference type="KEGG" id="cbd:CBUD_0126"/>
<protein>
    <submittedName>
        <fullName evidence="2">Uncharacterized protein</fullName>
    </submittedName>
</protein>
<evidence type="ECO:0000256" key="1">
    <source>
        <dbReference type="SAM" id="Phobius"/>
    </source>
</evidence>
<keyword evidence="1" id="KW-0812">Transmembrane</keyword>
<dbReference type="Proteomes" id="UP000008555">
    <property type="component" value="Chromosome"/>
</dbReference>
<dbReference type="HOGENOM" id="CLU_2463870_0_0_6"/>
<accession>A9KBB2</accession>
<name>A9KBB2_COXBN</name>
<dbReference type="AlphaFoldDB" id="A9KBB2"/>
<sequence length="88" mass="10130">MDIQNESPSENVFEELTARSEIRPSWKQHWIKSIALILLILILSLLWHYKKTGQDFIIHPTPRNEAPLQTAEQILSKSPAATRVKNTP</sequence>